<keyword evidence="4" id="KW-0670">Pyruvate</keyword>
<evidence type="ECO:0000259" key="2">
    <source>
        <dbReference type="Pfam" id="PF01558"/>
    </source>
</evidence>
<name>A0A2P5KDK4_9BURK</name>
<dbReference type="InterPro" id="IPR002869">
    <property type="entry name" value="Pyrv_flavodox_OxRed_cen"/>
</dbReference>
<evidence type="ECO:0000313" key="4">
    <source>
        <dbReference type="EMBL" id="PPB84788.1"/>
    </source>
</evidence>
<dbReference type="PANTHER" id="PTHR48084:SF3">
    <property type="entry name" value="SUBUNIT OF PYRUVATE:FLAVODOXIN OXIDOREDUCTASE"/>
    <property type="match status" value="1"/>
</dbReference>
<dbReference type="NCBIfam" id="NF009589">
    <property type="entry name" value="PRK13030.1"/>
    <property type="match status" value="1"/>
</dbReference>
<dbReference type="Gene3D" id="3.40.50.970">
    <property type="match status" value="1"/>
</dbReference>
<organism evidence="4 5">
    <name type="scientific">Mycetohabitans endofungorum</name>
    <dbReference type="NCBI Taxonomy" id="417203"/>
    <lineage>
        <taxon>Bacteria</taxon>
        <taxon>Pseudomonadati</taxon>
        <taxon>Pseudomonadota</taxon>
        <taxon>Betaproteobacteria</taxon>
        <taxon>Burkholderiales</taxon>
        <taxon>Burkholderiaceae</taxon>
        <taxon>Mycetohabitans</taxon>
    </lineage>
</organism>
<dbReference type="PANTHER" id="PTHR48084">
    <property type="entry name" value="2-OXOGLUTARATE OXIDOREDUCTASE SUBUNIT KORB-RELATED"/>
    <property type="match status" value="1"/>
</dbReference>
<dbReference type="InterPro" id="IPR002880">
    <property type="entry name" value="Pyrv_Fd/Flavodoxin_OxRdtase_N"/>
</dbReference>
<dbReference type="Pfam" id="PF20169">
    <property type="entry name" value="DUF6537"/>
    <property type="match status" value="1"/>
</dbReference>
<protein>
    <submittedName>
        <fullName evidence="4">Indolepyruvate ferredoxin oxidoreductase</fullName>
    </submittedName>
</protein>
<feature type="domain" description="DUF6537" evidence="3">
    <location>
        <begin position="963"/>
        <end position="1172"/>
    </location>
</feature>
<dbReference type="InterPro" id="IPR051457">
    <property type="entry name" value="2-oxoacid:Fd_oxidoreductase"/>
</dbReference>
<dbReference type="Gene3D" id="3.40.920.10">
    <property type="entry name" value="Pyruvate-ferredoxin oxidoreductase, PFOR, domain III"/>
    <property type="match status" value="1"/>
</dbReference>
<reference evidence="4 5" key="1">
    <citation type="submission" date="2018-01" db="EMBL/GenBank/DDBJ databases">
        <title>Genomic Encyclopedia of Type Strains, Phase III (KMG-III): the genomes of soil and plant-associated and newly described type strains.</title>
        <authorList>
            <person name="Whitman W."/>
        </authorList>
    </citation>
    <scope>NUCLEOTIDE SEQUENCE [LARGE SCALE GENOMIC DNA]</scope>
    <source>
        <strain evidence="4 5">HKI456</strain>
    </source>
</reference>
<comment type="caution">
    <text evidence="4">The sequence shown here is derived from an EMBL/GenBank/DDBJ whole genome shotgun (WGS) entry which is preliminary data.</text>
</comment>
<dbReference type="InterPro" id="IPR029061">
    <property type="entry name" value="THDP-binding"/>
</dbReference>
<dbReference type="OrthoDB" id="9803617at2"/>
<feature type="domain" description="Pyruvate/ketoisovalerate oxidoreductase catalytic" evidence="2">
    <location>
        <begin position="741"/>
        <end position="927"/>
    </location>
</feature>
<dbReference type="EMBL" id="PRDW01000002">
    <property type="protein sequence ID" value="PPB84788.1"/>
    <property type="molecule type" value="Genomic_DNA"/>
</dbReference>
<dbReference type="RefSeq" id="WP_104076495.1">
    <property type="nucleotide sequence ID" value="NZ_CP062178.1"/>
</dbReference>
<sequence>MGVDRLPFGSQDPLLFGYQLSDKLRATRGRIFLTGTQALVRLALMQSALDKARGLNTAGFISGYRGSPLGMVDQQLWKARPYLDASGIRFLPAVNEELGGTAVLGTQRVEADPQRTVDGVFAMWYGKGPGVDRAGDALKHGNAYGSSPHGGVLVVAGDDHGCVSSSMPHQSDFTMIAWQMPIVNPANVADMLEFGLYGWALSRFSGNWVGFKAISETVESGSTVDLDALRTEWSAPADYVSPPHGLHNRWPDLPSLVIEARMAAKLDAVRHFARVNSIDKWVARSKHANVGIVTCGKAHLDLMEALRRLGLTVQDLDAAGVRIYKVGLSFPLEMTRIDAFVNGLSEVLVIEEKGPVVEQQIKDDLFNRRADARPVVIGKHDAQGRPLLSALGELRPSRVLPVFADWLARHKPALDRRERVVELVAPQILSNAADAVRRVPYFCSGCPHNTSTRVPQGSIAQAGIGCHFMASWMERDTTGLIQMGGEGVDWTAHSMFTKTPHVFQNLGDGTYFHSGLLAIRQAVAARTNITYKILYNDAVAMTGGQPVDGSISVPQIARQVEAEGIAALVVVSDEPQKYQGHEGLFPRGTTFHSRAQLDEVQRCLRDTPGVTVLIYDQTCAAEKRRRRKKGEFPDPDQRLFINEAVCEGCGDCGVQSNCLSVEPLETPLGRKRRIEQSSCNKDYSCVNGFCPSFVTVRGAKLKQPAGTAFDVDALSAVVARLPRPAMPLGNAPYDILVAGVGGTGVVTVGALISMAAHLERKSASVLDFMGFAQKGGAVLSFVRFAATDALLNQVRIDTQQADLLLACDMVVGAGADALQTVRHGRTRIIVNTHPIPTASFVGNPDADLHAPALLDKMRYAAGDERFETCDAQALAQRFLGDRIGSNVLMLGYAWQRGLVPVSLDALLRAIELNNVAVNANKLAFSLGRVAAADAAALDGLLHTPRAEAPTLPFSVTPDLATDVDAVIADRQARLLAYGGARYVARFCALLDKVRDAERRLVPGGAAAGHRSEPLTRAVATTFFKLLAVKDEYEVARLYSDGTFRQALQAQFDGVAGRDFRIEFNMAPPALTHAALGQRPKKVRLGQWMWPVLGVLARLKGLRGTPLDPFGRTLERRMERQLALDYESSIDALLGALSPDTLSDAVRLAEVMQQVRGYGPIKLASVVAAKARERALARRLGIEPATGDAVRAALEQAPATGALRGIPVVAR</sequence>
<dbReference type="SUPFAM" id="SSF53323">
    <property type="entry name" value="Pyruvate-ferredoxin oxidoreductase, PFOR, domain III"/>
    <property type="match status" value="1"/>
</dbReference>
<evidence type="ECO:0000313" key="5">
    <source>
        <dbReference type="Proteomes" id="UP000243096"/>
    </source>
</evidence>
<dbReference type="NCBIfam" id="NF009588">
    <property type="entry name" value="PRK13029.1"/>
    <property type="match status" value="1"/>
</dbReference>
<dbReference type="Proteomes" id="UP000243096">
    <property type="component" value="Unassembled WGS sequence"/>
</dbReference>
<gene>
    <name evidence="4" type="ORF">B0O95_102189</name>
</gene>
<dbReference type="Pfam" id="PF01558">
    <property type="entry name" value="POR"/>
    <property type="match status" value="1"/>
</dbReference>
<keyword evidence="5" id="KW-1185">Reference proteome</keyword>
<evidence type="ECO:0000256" key="1">
    <source>
        <dbReference type="ARBA" id="ARBA00023002"/>
    </source>
</evidence>
<dbReference type="AlphaFoldDB" id="A0A2P5KDK4"/>
<evidence type="ECO:0000259" key="3">
    <source>
        <dbReference type="Pfam" id="PF20169"/>
    </source>
</evidence>
<dbReference type="CDD" id="cd07034">
    <property type="entry name" value="TPP_PYR_PFOR_IOR-alpha_like"/>
    <property type="match status" value="1"/>
</dbReference>
<dbReference type="InterPro" id="IPR019752">
    <property type="entry name" value="Pyrv/ketoisovalerate_OxRed_cat"/>
</dbReference>
<accession>A0A2P5KDK4</accession>
<dbReference type="GO" id="GO:0016903">
    <property type="term" value="F:oxidoreductase activity, acting on the aldehyde or oxo group of donors"/>
    <property type="evidence" value="ECO:0007669"/>
    <property type="project" value="InterPro"/>
</dbReference>
<proteinExistence type="predicted"/>
<dbReference type="InterPro" id="IPR046667">
    <property type="entry name" value="DUF6537"/>
</dbReference>
<keyword evidence="1" id="KW-0560">Oxidoreductase</keyword>
<dbReference type="SUPFAM" id="SSF52518">
    <property type="entry name" value="Thiamin diphosphate-binding fold (THDP-binding)"/>
    <property type="match status" value="2"/>
</dbReference>